<dbReference type="PANTHER" id="PTHR43475:SF1">
    <property type="entry name" value="METHYLTHIORIBOSE-1-PHOSPHATE ISOMERASE"/>
    <property type="match status" value="1"/>
</dbReference>
<dbReference type="FunFam" id="3.40.50.10470:FF:000006">
    <property type="entry name" value="Methylthioribose-1-phosphate isomerase"/>
    <property type="match status" value="1"/>
</dbReference>
<dbReference type="AlphaFoldDB" id="A0A6V8K7X8"/>
<keyword evidence="3" id="KW-0486">Methionine biosynthesis</keyword>
<dbReference type="InterPro" id="IPR042529">
    <property type="entry name" value="IF_2B-like_C"/>
</dbReference>
<comment type="catalytic activity">
    <reaction evidence="2 3">
        <text>5-(methylsulfanyl)-alpha-D-ribose 1-phosphate = 5-(methylsulfanyl)-D-ribulose 1-phosphate</text>
        <dbReference type="Rhea" id="RHEA:19989"/>
        <dbReference type="ChEBI" id="CHEBI:58533"/>
        <dbReference type="ChEBI" id="CHEBI:58548"/>
        <dbReference type="EC" id="5.3.1.23"/>
    </reaction>
</comment>
<feature type="active site" description="Proton donor" evidence="3">
    <location>
        <position position="226"/>
    </location>
</feature>
<name>A0A6V8K7X8_9ACTN</name>
<feature type="binding site" evidence="3">
    <location>
        <position position="82"/>
    </location>
    <ligand>
        <name>substrate</name>
    </ligand>
</feature>
<comment type="function">
    <text evidence="3">Catalyzes the interconversion of methylthioribose-1-phosphate (MTR-1-P) into methylthioribulose-1-phosphate (MTRu-1-P).</text>
</comment>
<organism evidence="4 5">
    <name type="scientific">Phytohabitans houttuyneae</name>
    <dbReference type="NCBI Taxonomy" id="1076126"/>
    <lineage>
        <taxon>Bacteria</taxon>
        <taxon>Bacillati</taxon>
        <taxon>Actinomycetota</taxon>
        <taxon>Actinomycetes</taxon>
        <taxon>Micromonosporales</taxon>
        <taxon>Micromonosporaceae</taxon>
    </lineage>
</organism>
<feature type="binding site" evidence="3">
    <location>
        <begin position="236"/>
        <end position="237"/>
    </location>
    <ligand>
        <name>substrate</name>
    </ligand>
</feature>
<evidence type="ECO:0000256" key="3">
    <source>
        <dbReference type="HAMAP-Rule" id="MF_01678"/>
    </source>
</evidence>
<dbReference type="PANTHER" id="PTHR43475">
    <property type="entry name" value="METHYLTHIORIBOSE-1-PHOSPHATE ISOMERASE"/>
    <property type="match status" value="1"/>
</dbReference>
<dbReference type="Gene3D" id="3.40.50.10470">
    <property type="entry name" value="Translation initiation factor eif-2b, domain 2"/>
    <property type="match status" value="1"/>
</dbReference>
<comment type="similarity">
    <text evidence="3">Belongs to the EIF-2B alpha/beta/delta subunits family. MtnA subfamily.</text>
</comment>
<dbReference type="FunFam" id="1.20.120.420:FF:000003">
    <property type="entry name" value="Methylthioribose-1-phosphate isomerase"/>
    <property type="match status" value="1"/>
</dbReference>
<feature type="site" description="Transition state stabilizer" evidence="3">
    <location>
        <position position="146"/>
    </location>
</feature>
<dbReference type="GO" id="GO:0046523">
    <property type="term" value="F:S-methyl-5-thioribose-1-phosphate isomerase activity"/>
    <property type="evidence" value="ECO:0007669"/>
    <property type="project" value="UniProtKB-UniRule"/>
</dbReference>
<dbReference type="InterPro" id="IPR005251">
    <property type="entry name" value="IF-M1Pi"/>
</dbReference>
<dbReference type="InterPro" id="IPR037171">
    <property type="entry name" value="NagB/RpiA_transferase-like"/>
</dbReference>
<feature type="binding site" evidence="3">
    <location>
        <begin position="44"/>
        <end position="46"/>
    </location>
    <ligand>
        <name>substrate</name>
    </ligand>
</feature>
<reference evidence="4 5" key="2">
    <citation type="submission" date="2020-03" db="EMBL/GenBank/DDBJ databases">
        <authorList>
            <person name="Ichikawa N."/>
            <person name="Kimura A."/>
            <person name="Kitahashi Y."/>
            <person name="Uohara A."/>
        </authorList>
    </citation>
    <scope>NUCLEOTIDE SEQUENCE [LARGE SCALE GENOMIC DNA]</scope>
    <source>
        <strain evidence="4 5">NBRC 108639</strain>
    </source>
</reference>
<sequence>MRTIDWRHDRIVAIDQTRLPHELVLMEIDTVEGLVDAVKRLVIRGAPALGAAGALGVALAARLGPGDPAMVATAAAAIRTARPTAVNLAWGVDRALARLPEGSEAVVAEALAVLEEDVACNRALSARGASWLTERVGAPLAVQTHCNAGSLACVEWGTALGVVRALHDRGALAHVYAAETRPLLQGARLTVWELAQMGVPHTLVVDSAAATVLARGLATAVVVGADRITANGDVINKVGTYPLALAAAQAGVPMVVAAPESTIDLSTPTGNDVEIEVRGGDEIVRWGGGEVAPAGTGTLNFAFDVTPAALVTAIVTERRVIEPATGGRPDSTVTGQ</sequence>
<dbReference type="GO" id="GO:0019509">
    <property type="term" value="P:L-methionine salvage from methylthioadenosine"/>
    <property type="evidence" value="ECO:0007669"/>
    <property type="project" value="UniProtKB-UniRule"/>
</dbReference>
<evidence type="ECO:0000256" key="1">
    <source>
        <dbReference type="ARBA" id="ARBA00023235"/>
    </source>
</evidence>
<proteinExistence type="inferred from homology"/>
<dbReference type="SUPFAM" id="SSF100950">
    <property type="entry name" value="NagB/RpiA/CoA transferase-like"/>
    <property type="match status" value="1"/>
</dbReference>
<keyword evidence="5" id="KW-1185">Reference proteome</keyword>
<dbReference type="HAMAP" id="MF_01678">
    <property type="entry name" value="Salvage_MtnA"/>
    <property type="match status" value="1"/>
</dbReference>
<dbReference type="Pfam" id="PF01008">
    <property type="entry name" value="IF-2B"/>
    <property type="match status" value="1"/>
</dbReference>
<gene>
    <name evidence="3 4" type="primary">mtnA</name>
    <name evidence="4" type="ORF">Phou_054920</name>
</gene>
<dbReference type="InterPro" id="IPR000649">
    <property type="entry name" value="IF-2B-related"/>
</dbReference>
<dbReference type="Proteomes" id="UP000482800">
    <property type="component" value="Unassembled WGS sequence"/>
</dbReference>
<evidence type="ECO:0000256" key="2">
    <source>
        <dbReference type="ARBA" id="ARBA00052401"/>
    </source>
</evidence>
<evidence type="ECO:0000313" key="5">
    <source>
        <dbReference type="Proteomes" id="UP000482800"/>
    </source>
</evidence>
<dbReference type="EC" id="5.3.1.23" evidence="3"/>
<dbReference type="EMBL" id="BLPF01000002">
    <property type="protein sequence ID" value="GFJ81312.1"/>
    <property type="molecule type" value="Genomic_DNA"/>
</dbReference>
<dbReference type="RefSeq" id="WP_173060328.1">
    <property type="nucleotide sequence ID" value="NZ_BAABGO010000019.1"/>
</dbReference>
<comment type="caution">
    <text evidence="4">The sequence shown here is derived from an EMBL/GenBank/DDBJ whole genome shotgun (WGS) entry which is preliminary data.</text>
</comment>
<reference evidence="4 5" key="1">
    <citation type="submission" date="2020-03" db="EMBL/GenBank/DDBJ databases">
        <title>Whole genome shotgun sequence of Phytohabitans houttuyneae NBRC 108639.</title>
        <authorList>
            <person name="Komaki H."/>
            <person name="Tamura T."/>
        </authorList>
    </citation>
    <scope>NUCLEOTIDE SEQUENCE [LARGE SCALE GENOMIC DNA]</scope>
    <source>
        <strain evidence="4 5">NBRC 108639</strain>
    </source>
</reference>
<evidence type="ECO:0000313" key="4">
    <source>
        <dbReference type="EMBL" id="GFJ81312.1"/>
    </source>
</evidence>
<dbReference type="UniPathway" id="UPA00904">
    <property type="reaction ID" value="UER00874"/>
</dbReference>
<dbReference type="NCBIfam" id="TIGR00512">
    <property type="entry name" value="salvage_mtnA"/>
    <property type="match status" value="1"/>
</dbReference>
<comment type="pathway">
    <text evidence="3">Amino-acid biosynthesis; L-methionine biosynthesis via salvage pathway; L-methionine from S-methyl-5-thio-alpha-D-ribose 1-phosphate: step 1/6.</text>
</comment>
<dbReference type="InterPro" id="IPR011559">
    <property type="entry name" value="Initiation_fac_2B_a/b/d"/>
</dbReference>
<dbReference type="InterPro" id="IPR027363">
    <property type="entry name" value="M1Pi_N"/>
</dbReference>
<protein>
    <recommendedName>
        <fullName evidence="3">Methylthioribose-1-phosphate isomerase</fullName>
        <shortName evidence="3">M1Pi</shortName>
        <shortName evidence="3">MTR-1-P isomerase</shortName>
        <ecNumber evidence="3">5.3.1.23</ecNumber>
    </recommendedName>
    <alternativeName>
        <fullName evidence="3">S-methyl-5-thioribose-1-phosphate isomerase</fullName>
    </alternativeName>
</protein>
<keyword evidence="3" id="KW-0028">Amino-acid biosynthesis</keyword>
<keyword evidence="1 3" id="KW-0413">Isomerase</keyword>
<dbReference type="NCBIfam" id="NF004326">
    <property type="entry name" value="PRK05720.1"/>
    <property type="match status" value="1"/>
</dbReference>
<dbReference type="NCBIfam" id="TIGR00524">
    <property type="entry name" value="eIF-2B_rel"/>
    <property type="match status" value="1"/>
</dbReference>
<accession>A0A6V8K7X8</accession>
<dbReference type="Gene3D" id="1.20.120.420">
    <property type="entry name" value="translation initiation factor eif-2b, domain 1"/>
    <property type="match status" value="1"/>
</dbReference>
<feature type="binding site" evidence="3">
    <location>
        <position position="185"/>
    </location>
    <ligand>
        <name>substrate</name>
    </ligand>
</feature>